<name>A0A840P7S6_9ACTN</name>
<reference evidence="1 2" key="1">
    <citation type="submission" date="2020-08" db="EMBL/GenBank/DDBJ databases">
        <title>Genomic Encyclopedia of Type Strains, Phase IV (KMG-IV): sequencing the most valuable type-strain genomes for metagenomic binning, comparative biology and taxonomic classification.</title>
        <authorList>
            <person name="Goeker M."/>
        </authorList>
    </citation>
    <scope>NUCLEOTIDE SEQUENCE [LARGE SCALE GENOMIC DNA]</scope>
    <source>
        <strain evidence="1 2">DSM 45615</strain>
    </source>
</reference>
<protein>
    <submittedName>
        <fullName evidence="1">Uncharacterized protein</fullName>
    </submittedName>
</protein>
<comment type="caution">
    <text evidence="1">The sequence shown here is derived from an EMBL/GenBank/DDBJ whole genome shotgun (WGS) entry which is preliminary data.</text>
</comment>
<gene>
    <name evidence="1" type="ORF">HNP84_003699</name>
</gene>
<keyword evidence="2" id="KW-1185">Reference proteome</keyword>
<proteinExistence type="predicted"/>
<evidence type="ECO:0000313" key="1">
    <source>
        <dbReference type="EMBL" id="MBB5133973.1"/>
    </source>
</evidence>
<organism evidence="1 2">
    <name type="scientific">Thermocatellispora tengchongensis</name>
    <dbReference type="NCBI Taxonomy" id="1073253"/>
    <lineage>
        <taxon>Bacteria</taxon>
        <taxon>Bacillati</taxon>
        <taxon>Actinomycetota</taxon>
        <taxon>Actinomycetes</taxon>
        <taxon>Streptosporangiales</taxon>
        <taxon>Streptosporangiaceae</taxon>
        <taxon>Thermocatellispora</taxon>
    </lineage>
</organism>
<evidence type="ECO:0000313" key="2">
    <source>
        <dbReference type="Proteomes" id="UP000578449"/>
    </source>
</evidence>
<dbReference type="AlphaFoldDB" id="A0A840P7S6"/>
<dbReference type="EMBL" id="JACHGN010000007">
    <property type="protein sequence ID" value="MBB5133973.1"/>
    <property type="molecule type" value="Genomic_DNA"/>
</dbReference>
<sequence>MAAFASSRKRRLRGLTLDQWRAFHDGVREGTVLPHWDNGTARVTLPRHPEDPIVVGLAC</sequence>
<accession>A0A840P7S6</accession>
<dbReference type="Proteomes" id="UP000578449">
    <property type="component" value="Unassembled WGS sequence"/>
</dbReference>